<feature type="region of interest" description="Disordered" evidence="1">
    <location>
        <begin position="75"/>
        <end position="147"/>
    </location>
</feature>
<gene>
    <name evidence="2" type="ORF">GRJ2_003355400</name>
</gene>
<dbReference type="Proteomes" id="UP001623348">
    <property type="component" value="Unassembled WGS sequence"/>
</dbReference>
<evidence type="ECO:0000313" key="2">
    <source>
        <dbReference type="EMBL" id="GAB0208897.1"/>
    </source>
</evidence>
<dbReference type="InterPro" id="IPR042236">
    <property type="entry name" value="PI3K_accessory_sf"/>
</dbReference>
<feature type="region of interest" description="Disordered" evidence="1">
    <location>
        <begin position="416"/>
        <end position="451"/>
    </location>
</feature>
<accession>A0ABC9YJ00</accession>
<dbReference type="Gene3D" id="1.25.40.70">
    <property type="entry name" value="Phosphatidylinositol 3-kinase, accessory domain (PIK)"/>
    <property type="match status" value="1"/>
</dbReference>
<feature type="compositionally biased region" description="Basic and acidic residues" evidence="1">
    <location>
        <begin position="18"/>
        <end position="29"/>
    </location>
</feature>
<feature type="compositionally biased region" description="Basic and acidic residues" evidence="1">
    <location>
        <begin position="438"/>
        <end position="447"/>
    </location>
</feature>
<keyword evidence="3" id="KW-1185">Reference proteome</keyword>
<evidence type="ECO:0000256" key="1">
    <source>
        <dbReference type="SAM" id="MobiDB-lite"/>
    </source>
</evidence>
<dbReference type="SUPFAM" id="SSF50630">
    <property type="entry name" value="Acid proteases"/>
    <property type="match status" value="1"/>
</dbReference>
<feature type="region of interest" description="Disordered" evidence="1">
    <location>
        <begin position="18"/>
        <end position="46"/>
    </location>
</feature>
<feature type="compositionally biased region" description="Acidic residues" evidence="1">
    <location>
        <begin position="128"/>
        <end position="144"/>
    </location>
</feature>
<dbReference type="Gene3D" id="2.40.70.10">
    <property type="entry name" value="Acid Proteases"/>
    <property type="match status" value="1"/>
</dbReference>
<dbReference type="PANTHER" id="PTHR48195:SF1">
    <property type="entry name" value="RIKEN CDNA 2410002F23 GENE"/>
    <property type="match status" value="1"/>
</dbReference>
<comment type="caution">
    <text evidence="2">The sequence shown here is derived from an EMBL/GenBank/DDBJ whole genome shotgun (WGS) entry which is preliminary data.</text>
</comment>
<evidence type="ECO:0000313" key="3">
    <source>
        <dbReference type="Proteomes" id="UP001623348"/>
    </source>
</evidence>
<evidence type="ECO:0008006" key="4">
    <source>
        <dbReference type="Google" id="ProtNLM"/>
    </source>
</evidence>
<dbReference type="PANTHER" id="PTHR48195">
    <property type="entry name" value="FRIEND VIRUS SUSCEPTIBILITY PROTEIN 1"/>
    <property type="match status" value="1"/>
</dbReference>
<dbReference type="SUPFAM" id="SSF56672">
    <property type="entry name" value="DNA/RNA polymerases"/>
    <property type="match status" value="1"/>
</dbReference>
<dbReference type="InterPro" id="IPR053270">
    <property type="entry name" value="Fv1_restriction_factor"/>
</dbReference>
<dbReference type="CDD" id="cd00303">
    <property type="entry name" value="retropepsin_like"/>
    <property type="match status" value="1"/>
</dbReference>
<dbReference type="Gene3D" id="3.10.10.10">
    <property type="entry name" value="HIV Type 1 Reverse Transcriptase, subunit A, domain 1"/>
    <property type="match status" value="1"/>
</dbReference>
<proteinExistence type="predicted"/>
<organism evidence="2 3">
    <name type="scientific">Grus japonensis</name>
    <name type="common">Japanese crane</name>
    <name type="synonym">Red-crowned crane</name>
    <dbReference type="NCBI Taxonomy" id="30415"/>
    <lineage>
        <taxon>Eukaryota</taxon>
        <taxon>Metazoa</taxon>
        <taxon>Chordata</taxon>
        <taxon>Craniata</taxon>
        <taxon>Vertebrata</taxon>
        <taxon>Euteleostomi</taxon>
        <taxon>Archelosauria</taxon>
        <taxon>Archosauria</taxon>
        <taxon>Dinosauria</taxon>
        <taxon>Saurischia</taxon>
        <taxon>Theropoda</taxon>
        <taxon>Coelurosauria</taxon>
        <taxon>Aves</taxon>
        <taxon>Neognathae</taxon>
        <taxon>Neoaves</taxon>
        <taxon>Gruiformes</taxon>
        <taxon>Gruidae</taxon>
        <taxon>Grus</taxon>
    </lineage>
</organism>
<protein>
    <recommendedName>
        <fullName evidence="4">Peptidase A2 domain-containing protein</fullName>
    </recommendedName>
</protein>
<feature type="compositionally biased region" description="Low complexity" evidence="1">
    <location>
        <begin position="84"/>
        <end position="97"/>
    </location>
</feature>
<feature type="compositionally biased region" description="Low complexity" evidence="1">
    <location>
        <begin position="30"/>
        <end position="44"/>
    </location>
</feature>
<name>A0ABC9YJ00_GRUJA</name>
<dbReference type="PROSITE" id="PS00141">
    <property type="entry name" value="ASP_PROTEASE"/>
    <property type="match status" value="1"/>
</dbReference>
<reference evidence="2 3" key="1">
    <citation type="submission" date="2024-06" db="EMBL/GenBank/DDBJ databases">
        <title>The draft genome of Grus japonensis, version 3.</title>
        <authorList>
            <person name="Nabeshima K."/>
            <person name="Suzuki S."/>
            <person name="Onuma M."/>
        </authorList>
    </citation>
    <scope>NUCLEOTIDE SEQUENCE [LARGE SCALE GENOMIC DNA]</scope>
    <source>
        <strain evidence="2 3">451A</strain>
    </source>
</reference>
<sequence length="705" mass="79338">MYLLQLVQALKYENFDDIKNGLEPSKRDSQGSMSESMTTSGTNGAEIDRRHNLLRCAGPWPQSIKHCLIVDSTIREERERENRPTGTAATQTPTTGTVAEPKDQPIPVSVAPTHKKKYTRKSVRLVKDDDELGPSREQEEEPEPEVITRSLSLSELRDMRKDFSRLPGEHIITWLLRCWDNGASSLELEGREAKQLGSLSREGGIDKAIGKKAQALSLWRRLLSSGRERYPFSEDVICQPGKWTTMERGIQYLRELAVREMVYYDPDNVQLPTDPDEVQCTRPMWWKFVRSAPSSYANSLAVMDWKSEEAPTVDEVAGRLRQYEESLSSSLVSAVEKLSQEVWQLKEDISYSLPTQTSISAVGSKGSSAPERGYGAYTPRGILWFYLRDHREDMRKWDGKPTSTLRARVCELQGKTAVKRDSSRKNAAPLSTGQPPRSSERPDRTYDPLEGTSKSFLQEVSSDYDEQDERGPASSQVEERDNRVYWTVWIRWPGTSDPQEYKALVDTGAQCTLMPSSYEGVEPISISGVTGGSQQLTLLEAEVSLTGNEWEKHPIVTGPEAPCILGIDYLRKGYFKDPKGYQWAFGIAALEREEIEPLSSLPGLLEDPSVVGLLRVEEQQVPIATTTVHRQQYRTNRDSLVPIHKLIRQLEGQGVISRTCSPFNSPIWPARKSNGEWRLTVDYRGLNEVTPLMSAAVLVHAGTSL</sequence>
<dbReference type="InterPro" id="IPR043502">
    <property type="entry name" value="DNA/RNA_pol_sf"/>
</dbReference>
<dbReference type="InterPro" id="IPR001969">
    <property type="entry name" value="Aspartic_peptidase_AS"/>
</dbReference>
<dbReference type="AlphaFoldDB" id="A0ABC9YJ00"/>
<dbReference type="EMBL" id="BAAFJT010000293">
    <property type="protein sequence ID" value="GAB0208897.1"/>
    <property type="molecule type" value="Genomic_DNA"/>
</dbReference>
<feature type="compositionally biased region" description="Basic residues" evidence="1">
    <location>
        <begin position="113"/>
        <end position="124"/>
    </location>
</feature>
<dbReference type="InterPro" id="IPR021109">
    <property type="entry name" value="Peptidase_aspartic_dom_sf"/>
</dbReference>